<name>A0A484U1Y4_9ZZZZ</name>
<dbReference type="AlphaFoldDB" id="A0A484U1Y4"/>
<gene>
    <name evidence="1" type="ORF">RAN3_2518</name>
</gene>
<reference evidence="1" key="1">
    <citation type="submission" date="2019-03" db="EMBL/GenBank/DDBJ databases">
        <authorList>
            <person name="Danneels B."/>
        </authorList>
    </citation>
    <scope>NUCLEOTIDE SEQUENCE</scope>
</reference>
<proteinExistence type="predicted"/>
<dbReference type="EMBL" id="CAADIO010000004">
    <property type="protein sequence ID" value="VFR81092.1"/>
    <property type="molecule type" value="Genomic_DNA"/>
</dbReference>
<sequence length="145" mass="16032">MTPQKQAFRHKPEEGIYGDCRRTAITCILDLPRDDVPHFGLHFGNSEAFHEAERVFLASRGLSKINVVYQDSLENVLMTLQATNPDAYYLLGGTSRTGVGHSVVGLGGQIIWDPSLDDSGIVGPMDDGFYWVSYFVPLVAMRRAA</sequence>
<accession>A0A484U1Y4</accession>
<evidence type="ECO:0000313" key="1">
    <source>
        <dbReference type="EMBL" id="VFR81092.1"/>
    </source>
</evidence>
<organism evidence="1">
    <name type="scientific">plant metagenome</name>
    <dbReference type="NCBI Taxonomy" id="1297885"/>
    <lineage>
        <taxon>unclassified sequences</taxon>
        <taxon>metagenomes</taxon>
        <taxon>organismal metagenomes</taxon>
    </lineage>
</organism>
<protein>
    <submittedName>
        <fullName evidence="1">Uncharacterized protein</fullName>
    </submittedName>
</protein>